<dbReference type="SUPFAM" id="SSF49785">
    <property type="entry name" value="Galactose-binding domain-like"/>
    <property type="match status" value="1"/>
</dbReference>
<protein>
    <recommendedName>
        <fullName evidence="4">Lactase</fullName>
    </recommendedName>
</protein>
<dbReference type="InterPro" id="IPR017853">
    <property type="entry name" value="GH"/>
</dbReference>
<dbReference type="InterPro" id="IPR050347">
    <property type="entry name" value="Bact_Beta-galactosidase"/>
</dbReference>
<evidence type="ECO:0000313" key="8">
    <source>
        <dbReference type="EMBL" id="ATY66664.1"/>
    </source>
</evidence>
<dbReference type="InterPro" id="IPR014718">
    <property type="entry name" value="GH-type_carb-bd"/>
</dbReference>
<dbReference type="Gene3D" id="2.60.40.10">
    <property type="entry name" value="Immunoglobulins"/>
    <property type="match status" value="2"/>
</dbReference>
<organism evidence="8 9">
    <name type="scientific">Cordyceps militaris</name>
    <name type="common">Caterpillar fungus</name>
    <name type="synonym">Clavaria militaris</name>
    <dbReference type="NCBI Taxonomy" id="73501"/>
    <lineage>
        <taxon>Eukaryota</taxon>
        <taxon>Fungi</taxon>
        <taxon>Dikarya</taxon>
        <taxon>Ascomycota</taxon>
        <taxon>Pezizomycotina</taxon>
        <taxon>Sordariomycetes</taxon>
        <taxon>Hypocreomycetidae</taxon>
        <taxon>Hypocreales</taxon>
        <taxon>Cordycipitaceae</taxon>
        <taxon>Cordyceps</taxon>
    </lineage>
</organism>
<dbReference type="PROSITE" id="PS00719">
    <property type="entry name" value="GLYCOSYL_HYDROL_F2_1"/>
    <property type="match status" value="1"/>
</dbReference>
<dbReference type="Pfam" id="PF02582">
    <property type="entry name" value="DUF155"/>
    <property type="match status" value="1"/>
</dbReference>
<dbReference type="Gene3D" id="3.20.20.80">
    <property type="entry name" value="Glycosidases"/>
    <property type="match status" value="1"/>
</dbReference>
<dbReference type="Pfam" id="PF02837">
    <property type="entry name" value="Glyco_hydro_2_N"/>
    <property type="match status" value="1"/>
</dbReference>
<gene>
    <name evidence="8" type="ORF">A9K55_000997</name>
</gene>
<dbReference type="InterPro" id="IPR004199">
    <property type="entry name" value="B-gal_small/dom_5"/>
</dbReference>
<keyword evidence="2 5" id="KW-0378">Hydrolase</keyword>
<evidence type="ECO:0000256" key="2">
    <source>
        <dbReference type="ARBA" id="ARBA00022801"/>
    </source>
</evidence>
<dbReference type="GO" id="GO:0004565">
    <property type="term" value="F:beta-galactosidase activity"/>
    <property type="evidence" value="ECO:0007669"/>
    <property type="project" value="InterPro"/>
</dbReference>
<dbReference type="InterPro" id="IPR023230">
    <property type="entry name" value="Glyco_hydro_2_CS"/>
</dbReference>
<dbReference type="InterPro" id="IPR032312">
    <property type="entry name" value="LacZ_4"/>
</dbReference>
<dbReference type="PROSITE" id="PS00608">
    <property type="entry name" value="GLYCOSYL_HYDROL_F2_2"/>
    <property type="match status" value="1"/>
</dbReference>
<dbReference type="PANTHER" id="PTHR46323:SF1">
    <property type="entry name" value="LACTASE"/>
    <property type="match status" value="1"/>
</dbReference>
<proteinExistence type="inferred from homology"/>
<dbReference type="PRINTS" id="PR00132">
    <property type="entry name" value="GLHYDRLASE2"/>
</dbReference>
<evidence type="ECO:0000256" key="5">
    <source>
        <dbReference type="RuleBase" id="RU361154"/>
    </source>
</evidence>
<keyword evidence="3 5" id="KW-0326">Glycosidase</keyword>
<evidence type="ECO:0000256" key="3">
    <source>
        <dbReference type="ARBA" id="ARBA00023295"/>
    </source>
</evidence>
<dbReference type="Gene3D" id="2.60.120.260">
    <property type="entry name" value="Galactose-binding domain-like"/>
    <property type="match status" value="1"/>
</dbReference>
<dbReference type="InterPro" id="IPR011013">
    <property type="entry name" value="Gal_mutarotase_sf_dom"/>
</dbReference>
<dbReference type="Pfam" id="PF16353">
    <property type="entry name" value="LacZ_4"/>
    <property type="match status" value="1"/>
</dbReference>
<dbReference type="Gene3D" id="2.70.98.10">
    <property type="match status" value="1"/>
</dbReference>
<evidence type="ECO:0000259" key="7">
    <source>
        <dbReference type="SMART" id="SM01038"/>
    </source>
</evidence>
<feature type="region of interest" description="Disordered" evidence="6">
    <location>
        <begin position="1"/>
        <end position="28"/>
    </location>
</feature>
<evidence type="ECO:0000313" key="9">
    <source>
        <dbReference type="Proteomes" id="UP000323067"/>
    </source>
</evidence>
<accession>A0A2H4SU86</accession>
<dbReference type="SUPFAM" id="SSF51445">
    <property type="entry name" value="(Trans)glycosidases"/>
    <property type="match status" value="1"/>
</dbReference>
<dbReference type="VEuPathDB" id="FungiDB:A9K55_000997"/>
<dbReference type="FunFam" id="3.20.20.80:FF:000018">
    <property type="entry name" value="Beta-galactosidase"/>
    <property type="match status" value="1"/>
</dbReference>
<feature type="compositionally biased region" description="Low complexity" evidence="6">
    <location>
        <begin position="1177"/>
        <end position="1189"/>
    </location>
</feature>
<reference evidence="8 9" key="1">
    <citation type="journal article" date="2017" name="BMC Genomics">
        <title>Chromosome level assembly and secondary metabolite potential of the parasitic fungus Cordyceps militaris.</title>
        <authorList>
            <person name="Kramer G.J."/>
            <person name="Nodwell J.R."/>
        </authorList>
    </citation>
    <scope>NUCLEOTIDE SEQUENCE [LARGE SCALE GENOMIC DNA]</scope>
    <source>
        <strain evidence="8 9">ATCC 34164</strain>
    </source>
</reference>
<sequence length="1533" mass="168199">MVEKREDQSREMCSGHHEADQEGRPDYANEAVFRRNTLPPRSYWLPSTALCLNGTWRFDYAGSPLEAPDAARCRPETWPAIPVPAHWQLHGYGRPQYTNIVYPFPVNPPHVPDENPTGTYAKSFAVPAEWDADAQLRLRFDGVDSAYHVWLNGQLVGYAQGSRNAAEFDVSSLARRDAVNELLVRVYQWSDGSYIEDQDQWWLSGIFRDVHLLAFPARCRLEDFFIRGDLDSAYQHGILHVTADVHCPPGGTISVTLREQVKNGAAVICHRVQDVAPLTEKVEFLIEVENPSKWTAETPYLYQVDIELTSGGESARVTHAAGFRTVELKDGLIKVNGKAIRFRGVNRHDHHPRFGRAVPTEFIRRDLVLMKKHNINALRCAHYPSHPALYSMADEIGLWVMDEADLECHGFAEVVADNTAEWDGSEAAYQQLVTTVSGAARTYLSDNPSWTAAYLDRLTQLVHRDRNHPCVVVWSLGNESFCGRNLVAMYQACKRLDPSRLVHYEGDTDMGTTDMHSYMYPALDALVRRALTKGVGDDGTADRPLILCEYAHAMGNGPGLLEDYEDVFRQHPRVQGGFVWEWANHGLETQAPDGETFHAYGGDFGEAVHDGTFVMDGLCNSEHEPMPGLVELKKAYSAVSFELAGRSLAIENRHDFVGLELFELTVHLQELGQSTKLLVTHTIPIPPIAAGTTAAVPLPSALFGHVSDSELLLTASLTLSQSTSWADRGHEVAFFQYVISAAQPYVARALAAPCPAPRIDKSSHSWTITTSKSTFEFSRVRGLLRSWRSSSGSLLAEAAPHQGALTPGFWRAPTDNDVRAALPHWRACGVDRMASQLRHMSLETGDGGTGVVTLTTQTFIGPVSLGWGWPATTVYQMPPDGSAMSVFVSLGAPVGAAAPTHLPRTGLDLAVPLRLQQRVDWCGRGPGESYPDKKLGQRIGVWSVDGVDRLQTGYDVPQENGNRTDTRWVRLRATDQQAATALCARRISGAFPFGAGGGIAAAQDDTRLPAPAELFNFTATRHTAEMLEKAAHPYELTEEEYVLLRLDAAVTGLGTAACGPGPREEFLVRPAKTSYGGKAVPSCGLRHLHSKPSILKNHATCTLNVRPSRHRRRTPPTMRSSPWRISLHQAARLVSGSRLALSRPPPRLFHQSASECLPRKRSFFTSNPYLSRDDQSAEPASLASPSSSPAKRKPARATTAAAAKTSLRRVALIAQHPEHNTTTSSGQQPPAAAATDHSTVVSAVCLAEGFHMPTVLSILSSSFDMDPDGTGFDASEVVHARHARTGGDVFVFPSGTLVTWAVAPGPAADLAQQLLPAAEDVHPLELREAEDLDFTRDAARATSVLRGDVIVLGSSSSSRLGTTLAQIAFSSGLARSTKLGVLETALASYFESTRAVPALLVARRRVPLSRRFILRKTGELLALRARLNHYSELTDALPDLFWDSRSELGLDGYYEQVGRALDVGVRIRALNQKMDYAQEIATVLREMASERHGTRLEWIIIALIAVEVGFEMRHIVREWTHEHGRAGEAAPAA</sequence>
<dbReference type="VEuPathDB" id="FungiDB:CCM_03817"/>
<feature type="domain" description="Beta galactosidase small chain/" evidence="7">
    <location>
        <begin position="767"/>
        <end position="1080"/>
    </location>
</feature>
<dbReference type="Pfam" id="PF02929">
    <property type="entry name" value="Bgal_small_N"/>
    <property type="match status" value="1"/>
</dbReference>
<dbReference type="GO" id="GO:0005990">
    <property type="term" value="P:lactose catabolic process"/>
    <property type="evidence" value="ECO:0007669"/>
    <property type="project" value="TreeGrafter"/>
</dbReference>
<dbReference type="InterPro" id="IPR013783">
    <property type="entry name" value="Ig-like_fold"/>
</dbReference>
<dbReference type="Pfam" id="PF02836">
    <property type="entry name" value="Glyco_hydro_2_C"/>
    <property type="match status" value="1"/>
</dbReference>
<dbReference type="VEuPathDB" id="FungiDB:CCM_03816"/>
<dbReference type="InterPro" id="IPR006101">
    <property type="entry name" value="Glyco_hydro_2"/>
</dbReference>
<dbReference type="InterPro" id="IPR036156">
    <property type="entry name" value="Beta-gal/glucu_dom_sf"/>
</dbReference>
<dbReference type="GO" id="GO:0030246">
    <property type="term" value="F:carbohydrate binding"/>
    <property type="evidence" value="ECO:0007669"/>
    <property type="project" value="InterPro"/>
</dbReference>
<dbReference type="SMART" id="SM01038">
    <property type="entry name" value="Bgal_small_N"/>
    <property type="match status" value="1"/>
</dbReference>
<evidence type="ECO:0000256" key="4">
    <source>
        <dbReference type="ARBA" id="ARBA00032230"/>
    </source>
</evidence>
<dbReference type="InterPro" id="IPR008979">
    <property type="entry name" value="Galactose-bd-like_sf"/>
</dbReference>
<dbReference type="InterPro" id="IPR006104">
    <property type="entry name" value="Glyco_hydro_2_N"/>
</dbReference>
<name>A0A2H4SU86_CORMI</name>
<dbReference type="InterPro" id="IPR006103">
    <property type="entry name" value="Glyco_hydro_2_cat"/>
</dbReference>
<dbReference type="SUPFAM" id="SSF49303">
    <property type="entry name" value="beta-Galactosidase/glucuronidase domain"/>
    <property type="match status" value="2"/>
</dbReference>
<evidence type="ECO:0000256" key="6">
    <source>
        <dbReference type="SAM" id="MobiDB-lite"/>
    </source>
</evidence>
<dbReference type="InterPro" id="IPR003734">
    <property type="entry name" value="DUF155"/>
</dbReference>
<dbReference type="EMBL" id="CP023327">
    <property type="protein sequence ID" value="ATY66664.1"/>
    <property type="molecule type" value="Genomic_DNA"/>
</dbReference>
<dbReference type="Pfam" id="PF00703">
    <property type="entry name" value="Glyco_hydro_2"/>
    <property type="match status" value="1"/>
</dbReference>
<dbReference type="SUPFAM" id="SSF74650">
    <property type="entry name" value="Galactose mutarotase-like"/>
    <property type="match status" value="1"/>
</dbReference>
<dbReference type="GO" id="GO:0009341">
    <property type="term" value="C:beta-galactosidase complex"/>
    <property type="evidence" value="ECO:0007669"/>
    <property type="project" value="InterPro"/>
</dbReference>
<evidence type="ECO:0000256" key="1">
    <source>
        <dbReference type="ARBA" id="ARBA00007401"/>
    </source>
</evidence>
<dbReference type="InterPro" id="IPR006102">
    <property type="entry name" value="Ig-like_GH2"/>
</dbReference>
<feature type="region of interest" description="Disordered" evidence="6">
    <location>
        <begin position="1167"/>
        <end position="1202"/>
    </location>
</feature>
<feature type="compositionally biased region" description="Basic and acidic residues" evidence="6">
    <location>
        <begin position="1"/>
        <end position="27"/>
    </location>
</feature>
<dbReference type="InterPro" id="IPR023232">
    <property type="entry name" value="Glyco_hydro_2_AS"/>
</dbReference>
<dbReference type="OrthoDB" id="408320at2759"/>
<dbReference type="PANTHER" id="PTHR46323">
    <property type="entry name" value="BETA-GALACTOSIDASE"/>
    <property type="match status" value="1"/>
</dbReference>
<dbReference type="Proteomes" id="UP000323067">
    <property type="component" value="Chromosome ii"/>
</dbReference>
<comment type="similarity">
    <text evidence="1 5">Belongs to the glycosyl hydrolase 2 family.</text>
</comment>